<reference evidence="2" key="1">
    <citation type="submission" date="2020-11" db="EMBL/GenBank/DDBJ databases">
        <authorList>
            <consortium name="DOE Joint Genome Institute"/>
            <person name="Ahrendt S."/>
            <person name="Riley R."/>
            <person name="Andreopoulos W."/>
            <person name="Labutti K."/>
            <person name="Pangilinan J."/>
            <person name="Ruiz-Duenas F.J."/>
            <person name="Barrasa J.M."/>
            <person name="Sanchez-Garcia M."/>
            <person name="Camarero S."/>
            <person name="Miyauchi S."/>
            <person name="Serrano A."/>
            <person name="Linde D."/>
            <person name="Babiker R."/>
            <person name="Drula E."/>
            <person name="Ayuso-Fernandez I."/>
            <person name="Pacheco R."/>
            <person name="Padilla G."/>
            <person name="Ferreira P."/>
            <person name="Barriuso J."/>
            <person name="Kellner H."/>
            <person name="Castanera R."/>
            <person name="Alfaro M."/>
            <person name="Ramirez L."/>
            <person name="Pisabarro A.G."/>
            <person name="Kuo A."/>
            <person name="Tritt A."/>
            <person name="Lipzen A."/>
            <person name="He G."/>
            <person name="Yan M."/>
            <person name="Ng V."/>
            <person name="Cullen D."/>
            <person name="Martin F."/>
            <person name="Rosso M.-N."/>
            <person name="Henrissat B."/>
            <person name="Hibbett D."/>
            <person name="Martinez A.T."/>
            <person name="Grigoriev I.V."/>
        </authorList>
    </citation>
    <scope>NUCLEOTIDE SEQUENCE</scope>
    <source>
        <strain evidence="2">CIRM-BRFM 674</strain>
    </source>
</reference>
<accession>A0A9P5YMG6</accession>
<evidence type="ECO:0000313" key="3">
    <source>
        <dbReference type="Proteomes" id="UP000807469"/>
    </source>
</evidence>
<feature type="compositionally biased region" description="Polar residues" evidence="1">
    <location>
        <begin position="18"/>
        <end position="35"/>
    </location>
</feature>
<evidence type="ECO:0000256" key="1">
    <source>
        <dbReference type="SAM" id="MobiDB-lite"/>
    </source>
</evidence>
<name>A0A9P5YMG6_9AGAR</name>
<dbReference type="Proteomes" id="UP000807469">
    <property type="component" value="Unassembled WGS sequence"/>
</dbReference>
<organism evidence="2 3">
    <name type="scientific">Pholiota conissans</name>
    <dbReference type="NCBI Taxonomy" id="109636"/>
    <lineage>
        <taxon>Eukaryota</taxon>
        <taxon>Fungi</taxon>
        <taxon>Dikarya</taxon>
        <taxon>Basidiomycota</taxon>
        <taxon>Agaricomycotina</taxon>
        <taxon>Agaricomycetes</taxon>
        <taxon>Agaricomycetidae</taxon>
        <taxon>Agaricales</taxon>
        <taxon>Agaricineae</taxon>
        <taxon>Strophariaceae</taxon>
        <taxon>Pholiota</taxon>
    </lineage>
</organism>
<keyword evidence="3" id="KW-1185">Reference proteome</keyword>
<feature type="region of interest" description="Disordered" evidence="1">
    <location>
        <begin position="1"/>
        <end position="58"/>
    </location>
</feature>
<comment type="caution">
    <text evidence="2">The sequence shown here is derived from an EMBL/GenBank/DDBJ whole genome shotgun (WGS) entry which is preliminary data.</text>
</comment>
<gene>
    <name evidence="2" type="ORF">BDN70DRAFT_887614</name>
</gene>
<dbReference type="EMBL" id="MU155611">
    <property type="protein sequence ID" value="KAF9471867.1"/>
    <property type="molecule type" value="Genomic_DNA"/>
</dbReference>
<evidence type="ECO:0000313" key="2">
    <source>
        <dbReference type="EMBL" id="KAF9471867.1"/>
    </source>
</evidence>
<dbReference type="AlphaFoldDB" id="A0A9P5YMG6"/>
<sequence>MRINGPQKSEDSKHGFLLSSQPTRKNAEIQSTNRLGSARVHNPIMGSGALKYSRRAEE</sequence>
<proteinExistence type="predicted"/>
<protein>
    <submittedName>
        <fullName evidence="2">Uncharacterized protein</fullName>
    </submittedName>
</protein>